<evidence type="ECO:0000313" key="2">
    <source>
        <dbReference type="Proteomes" id="UP000075883"/>
    </source>
</evidence>
<dbReference type="InterPro" id="IPR010512">
    <property type="entry name" value="DUF1091"/>
</dbReference>
<keyword evidence="2" id="KW-1185">Reference proteome</keyword>
<evidence type="ECO:0000313" key="1">
    <source>
        <dbReference type="EnsemblMetazoa" id="ACUA019645-PA"/>
    </source>
</evidence>
<sequence>MNCDMEVFREVKEIRATAAYYTVAMNKVVPAALVKRSLNLCFFIRHPKTDRLANVVYNYIKERSNLPLRCPVVPGTYYIHNMRLSDVPIPSLFPESEFMLEEIYRSELRRELLIEFRLYGKLLVAVAKKIECKTLTRTFNVSYKIHNQKSITNQSVEFDIDVTRKIKDLRLMFLYYAVTQNGTVQNALIKRPIDICFFLRNPKSDRLVKTVYDYVKDRSNLPERCPFGPASYHLRNIRTSDVPIPSFLPLAEFMLELLYYSEVRGEKMIEFRLHGKLVRLIDGIFSK</sequence>
<protein>
    <submittedName>
        <fullName evidence="1">Uncharacterized protein</fullName>
    </submittedName>
</protein>
<accession>A0A182MJA5</accession>
<dbReference type="VEuPathDB" id="VectorBase:ACUA019645"/>
<proteinExistence type="predicted"/>
<dbReference type="EnsemblMetazoa" id="ACUA019645-RA">
    <property type="protein sequence ID" value="ACUA019645-PA"/>
    <property type="gene ID" value="ACUA019645"/>
</dbReference>
<dbReference type="SMART" id="SM00697">
    <property type="entry name" value="DM8"/>
    <property type="match status" value="2"/>
</dbReference>
<organism evidence="1 2">
    <name type="scientific">Anopheles culicifacies</name>
    <dbReference type="NCBI Taxonomy" id="139723"/>
    <lineage>
        <taxon>Eukaryota</taxon>
        <taxon>Metazoa</taxon>
        <taxon>Ecdysozoa</taxon>
        <taxon>Arthropoda</taxon>
        <taxon>Hexapoda</taxon>
        <taxon>Insecta</taxon>
        <taxon>Pterygota</taxon>
        <taxon>Neoptera</taxon>
        <taxon>Endopterygota</taxon>
        <taxon>Diptera</taxon>
        <taxon>Nematocera</taxon>
        <taxon>Culicoidea</taxon>
        <taxon>Culicidae</taxon>
        <taxon>Anophelinae</taxon>
        <taxon>Anopheles</taxon>
        <taxon>culicifacies species complex</taxon>
    </lineage>
</organism>
<dbReference type="AlphaFoldDB" id="A0A182MJA5"/>
<dbReference type="Pfam" id="PF06477">
    <property type="entry name" value="DUF1091"/>
    <property type="match status" value="2"/>
</dbReference>
<reference evidence="1" key="2">
    <citation type="submission" date="2020-05" db="UniProtKB">
        <authorList>
            <consortium name="EnsemblMetazoa"/>
        </authorList>
    </citation>
    <scope>IDENTIFICATION</scope>
    <source>
        <strain evidence="1">A-37</strain>
    </source>
</reference>
<reference evidence="2" key="1">
    <citation type="submission" date="2013-09" db="EMBL/GenBank/DDBJ databases">
        <title>The Genome Sequence of Anopheles culicifacies species A.</title>
        <authorList>
            <consortium name="The Broad Institute Genomics Platform"/>
            <person name="Neafsey D.E."/>
            <person name="Besansky N."/>
            <person name="Howell P."/>
            <person name="Walton C."/>
            <person name="Young S.K."/>
            <person name="Zeng Q."/>
            <person name="Gargeya S."/>
            <person name="Fitzgerald M."/>
            <person name="Haas B."/>
            <person name="Abouelleil A."/>
            <person name="Allen A.W."/>
            <person name="Alvarado L."/>
            <person name="Arachchi H.M."/>
            <person name="Berlin A.M."/>
            <person name="Chapman S.B."/>
            <person name="Gainer-Dewar J."/>
            <person name="Goldberg J."/>
            <person name="Griggs A."/>
            <person name="Gujja S."/>
            <person name="Hansen M."/>
            <person name="Howarth C."/>
            <person name="Imamovic A."/>
            <person name="Ireland A."/>
            <person name="Larimer J."/>
            <person name="McCowan C."/>
            <person name="Murphy C."/>
            <person name="Pearson M."/>
            <person name="Poon T.W."/>
            <person name="Priest M."/>
            <person name="Roberts A."/>
            <person name="Saif S."/>
            <person name="Shea T."/>
            <person name="Sisk P."/>
            <person name="Sykes S."/>
            <person name="Wortman J."/>
            <person name="Nusbaum C."/>
            <person name="Birren B."/>
        </authorList>
    </citation>
    <scope>NUCLEOTIDE SEQUENCE [LARGE SCALE GENOMIC DNA]</scope>
    <source>
        <strain evidence="2">A-37</strain>
    </source>
</reference>
<dbReference type="Proteomes" id="UP000075883">
    <property type="component" value="Unassembled WGS sequence"/>
</dbReference>
<name>A0A182MJA5_9DIPT</name>
<dbReference type="EMBL" id="AXCM01006950">
    <property type="status" value="NOT_ANNOTATED_CDS"/>
    <property type="molecule type" value="Genomic_DNA"/>
</dbReference>
<dbReference type="PANTHER" id="PTHR20898:SF1">
    <property type="entry name" value="MD-2-RELATED LIPID-RECOGNITION DOMAIN-CONTAINING PROTEIN"/>
    <property type="match status" value="1"/>
</dbReference>
<dbReference type="PANTHER" id="PTHR20898">
    <property type="entry name" value="DAEDALUS ON 3-RELATED-RELATED"/>
    <property type="match status" value="1"/>
</dbReference>